<evidence type="ECO:0000256" key="8">
    <source>
        <dbReference type="SAM" id="SignalP"/>
    </source>
</evidence>
<evidence type="ECO:0000313" key="9">
    <source>
        <dbReference type="EMBL" id="TQM93977.1"/>
    </source>
</evidence>
<accession>A0A543KG29</accession>
<dbReference type="PROSITE" id="PS51318">
    <property type="entry name" value="TAT"/>
    <property type="match status" value="1"/>
</dbReference>
<comment type="caution">
    <text evidence="9">The sequence shown here is derived from an EMBL/GenBank/DDBJ whole genome shotgun (WGS) entry which is preliminary data.</text>
</comment>
<dbReference type="EMBL" id="VFPT01000001">
    <property type="protein sequence ID" value="TQM93977.1"/>
    <property type="molecule type" value="Genomic_DNA"/>
</dbReference>
<keyword evidence="10" id="KW-1185">Reference proteome</keyword>
<dbReference type="InterPro" id="IPR012341">
    <property type="entry name" value="6hp_glycosidase-like_sf"/>
</dbReference>
<feature type="chain" id="PRO_5021864275" description="cellulase" evidence="8">
    <location>
        <begin position="25"/>
        <end position="358"/>
    </location>
</feature>
<dbReference type="InterPro" id="IPR006311">
    <property type="entry name" value="TAT_signal"/>
</dbReference>
<evidence type="ECO:0000256" key="6">
    <source>
        <dbReference type="ARBA" id="ARBA00023295"/>
    </source>
</evidence>
<dbReference type="Proteomes" id="UP000320582">
    <property type="component" value="Unassembled WGS sequence"/>
</dbReference>
<evidence type="ECO:0000256" key="1">
    <source>
        <dbReference type="ARBA" id="ARBA00000966"/>
    </source>
</evidence>
<organism evidence="9 10">
    <name type="scientific">Roseinatronobacter monicus</name>
    <dbReference type="NCBI Taxonomy" id="393481"/>
    <lineage>
        <taxon>Bacteria</taxon>
        <taxon>Pseudomonadati</taxon>
        <taxon>Pseudomonadota</taxon>
        <taxon>Alphaproteobacteria</taxon>
        <taxon>Rhodobacterales</taxon>
        <taxon>Paracoccaceae</taxon>
        <taxon>Roseinatronobacter</taxon>
    </lineage>
</organism>
<dbReference type="PRINTS" id="PR00735">
    <property type="entry name" value="GLHYDRLASE8"/>
</dbReference>
<dbReference type="SUPFAM" id="SSF48208">
    <property type="entry name" value="Six-hairpin glycosidases"/>
    <property type="match status" value="1"/>
</dbReference>
<keyword evidence="7" id="KW-0119">Carbohydrate metabolism</keyword>
<dbReference type="AlphaFoldDB" id="A0A543KG29"/>
<dbReference type="InterPro" id="IPR008928">
    <property type="entry name" value="6-hairpin_glycosidase_sf"/>
</dbReference>
<keyword evidence="5" id="KW-0136">Cellulose degradation</keyword>
<protein>
    <recommendedName>
        <fullName evidence="3">cellulase</fullName>
        <ecNumber evidence="3">3.2.1.4</ecNumber>
    </recommendedName>
</protein>
<proteinExistence type="inferred from homology"/>
<comment type="catalytic activity">
    <reaction evidence="1">
        <text>Endohydrolysis of (1-&gt;4)-beta-D-glucosidic linkages in cellulose, lichenin and cereal beta-D-glucans.</text>
        <dbReference type="EC" id="3.2.1.4"/>
    </reaction>
</comment>
<keyword evidence="7" id="KW-0624">Polysaccharide degradation</keyword>
<keyword evidence="6" id="KW-0326">Glycosidase</keyword>
<feature type="signal peptide" evidence="8">
    <location>
        <begin position="1"/>
        <end position="24"/>
    </location>
</feature>
<dbReference type="GO" id="GO:0030245">
    <property type="term" value="P:cellulose catabolic process"/>
    <property type="evidence" value="ECO:0007669"/>
    <property type="project" value="UniProtKB-KW"/>
</dbReference>
<evidence type="ECO:0000256" key="4">
    <source>
        <dbReference type="ARBA" id="ARBA00022801"/>
    </source>
</evidence>
<evidence type="ECO:0000256" key="3">
    <source>
        <dbReference type="ARBA" id="ARBA00012601"/>
    </source>
</evidence>
<dbReference type="InterPro" id="IPR002037">
    <property type="entry name" value="Glyco_hydro_8"/>
</dbReference>
<keyword evidence="8" id="KW-0732">Signal</keyword>
<sequence length="358" mass="38558">MNRRMFLAASTSLGAALMTGHSGALGQGASAFPARPIWDSWKSAFLRSDGRVVDTLQQQASHSEGQGYGMLAATMFDDEAAFRQMLRWTEQQLAVRPDALLAWRWLPEQANPVPDRNNASDGDLFYAWALVRGAARFNDRSLLNRAAEIAQALAASCMKPMPGASDKLVFLPAAFGFEHDTHLSVNPSYYMPLAMRDLAAATGVTALAACAQHGEVLLNDIATNGLVPDWVDISAQGIGASETLSQNTGYEAMRVPLFLIWSGLQQHMAVRRMASVYERTSQPGLGVPTVVEPLSGVVLESSTEPGYQALAGLVICTSQRSLGALIPPFSADQAYYPATLQLFSMFAANEAMPECVPL</sequence>
<evidence type="ECO:0000256" key="2">
    <source>
        <dbReference type="ARBA" id="ARBA00009209"/>
    </source>
</evidence>
<dbReference type="GO" id="GO:0008810">
    <property type="term" value="F:cellulase activity"/>
    <property type="evidence" value="ECO:0007669"/>
    <property type="project" value="UniProtKB-EC"/>
</dbReference>
<dbReference type="Gene3D" id="1.50.10.10">
    <property type="match status" value="1"/>
</dbReference>
<name>A0A543KG29_9RHOB</name>
<keyword evidence="4" id="KW-0378">Hydrolase</keyword>
<reference evidence="9 10" key="1">
    <citation type="submission" date="2019-06" db="EMBL/GenBank/DDBJ databases">
        <title>Genomic Encyclopedia of Archaeal and Bacterial Type Strains, Phase II (KMG-II): from individual species to whole genera.</title>
        <authorList>
            <person name="Goeker M."/>
        </authorList>
    </citation>
    <scope>NUCLEOTIDE SEQUENCE [LARGE SCALE GENOMIC DNA]</scope>
    <source>
        <strain evidence="9 10">DSM 18423</strain>
    </source>
</reference>
<dbReference type="EC" id="3.2.1.4" evidence="3"/>
<evidence type="ECO:0000256" key="7">
    <source>
        <dbReference type="ARBA" id="ARBA00023326"/>
    </source>
</evidence>
<dbReference type="Pfam" id="PF01270">
    <property type="entry name" value="Glyco_hydro_8"/>
    <property type="match status" value="1"/>
</dbReference>
<dbReference type="OrthoDB" id="9766708at2"/>
<comment type="similarity">
    <text evidence="2">Belongs to the glycosyl hydrolase 8 (cellulase D) family.</text>
</comment>
<evidence type="ECO:0000313" key="10">
    <source>
        <dbReference type="Proteomes" id="UP000320582"/>
    </source>
</evidence>
<dbReference type="RefSeq" id="WP_142082311.1">
    <property type="nucleotide sequence ID" value="NZ_VFPT01000001.1"/>
</dbReference>
<evidence type="ECO:0000256" key="5">
    <source>
        <dbReference type="ARBA" id="ARBA00023001"/>
    </source>
</evidence>
<gene>
    <name evidence="9" type="ORF">BD293_2632</name>
</gene>